<proteinExistence type="predicted"/>
<dbReference type="RefSeq" id="WP_014705579.1">
    <property type="nucleotide sequence ID" value="NC_017857.3"/>
</dbReference>
<dbReference type="InterPro" id="IPR053842">
    <property type="entry name" value="NikA-like"/>
</dbReference>
<sequence length="121" mass="14036">MTADKKKKETKDRQLKVRLTENEFAKLKKAADADGVTLANYARRQLALDTLKRSPVGRMTYRKYTPVDPDLLRQISRLGNNLNQIARRVNQNDFDTSLDLLKTLLTIERRLKRVQDAHQIS</sequence>
<reference evidence="1 2" key="2">
    <citation type="journal article" date="2013" name="Int. J. Syst. Evol. Microbiol.">
        <title>Methylophaga nitratireducenticrescens sp. nov. and Methylophaga frappieri sp. nov., isolated from the biofilm of the methanol-fed denitrification system treating the seawater at the Montreal Biodome.</title>
        <authorList>
            <person name="Villeneuve C."/>
            <person name="Martineau C."/>
            <person name="Mauffrey F."/>
            <person name="Villemur R."/>
        </authorList>
    </citation>
    <scope>NUCLEOTIDE SEQUENCE [LARGE SCALE GENOMIC DNA]</scope>
    <source>
        <strain evidence="1 2">JAM1</strain>
    </source>
</reference>
<dbReference type="EMBL" id="CP003390">
    <property type="protein sequence ID" value="AFI83204.1"/>
    <property type="molecule type" value="Genomic_DNA"/>
</dbReference>
<keyword evidence="2" id="KW-1185">Reference proteome</keyword>
<gene>
    <name evidence="1" type="ordered locus">Q7A_347</name>
</gene>
<dbReference type="AlphaFoldDB" id="I1XFN5"/>
<dbReference type="OrthoDB" id="884463at2"/>
<name>I1XFN5_METNJ</name>
<protein>
    <submittedName>
        <fullName evidence="1">Bacterial mobilization protein (MobC)</fullName>
    </submittedName>
</protein>
<evidence type="ECO:0000313" key="2">
    <source>
        <dbReference type="Proteomes" id="UP000009144"/>
    </source>
</evidence>
<dbReference type="HOGENOM" id="CLU_096411_7_0_6"/>
<reference evidence="1 2" key="1">
    <citation type="journal article" date="2012" name="J. Bacteriol.">
        <title>Complete genome sequences of Methylophaga sp. strain JAM1 and Methylophaga sp. strain JAM7.</title>
        <authorList>
            <person name="Villeneuve C."/>
            <person name="Martineau C."/>
            <person name="Mauffrey F."/>
            <person name="Villemur R."/>
        </authorList>
    </citation>
    <scope>NUCLEOTIDE SEQUENCE [LARGE SCALE GENOMIC DNA]</scope>
    <source>
        <strain evidence="1 2">JAM1</strain>
    </source>
</reference>
<dbReference type="Pfam" id="PF21983">
    <property type="entry name" value="NikA-like"/>
    <property type="match status" value="1"/>
</dbReference>
<dbReference type="STRING" id="754476.Q7A_347"/>
<accession>I1XFN5</accession>
<evidence type="ECO:0000313" key="1">
    <source>
        <dbReference type="EMBL" id="AFI83204.1"/>
    </source>
</evidence>
<organism evidence="1 2">
    <name type="scientific">Methylophaga nitratireducenticrescens</name>
    <dbReference type="NCBI Taxonomy" id="754476"/>
    <lineage>
        <taxon>Bacteria</taxon>
        <taxon>Pseudomonadati</taxon>
        <taxon>Pseudomonadota</taxon>
        <taxon>Gammaproteobacteria</taxon>
        <taxon>Thiotrichales</taxon>
        <taxon>Piscirickettsiaceae</taxon>
        <taxon>Methylophaga</taxon>
    </lineage>
</organism>
<dbReference type="Proteomes" id="UP000009144">
    <property type="component" value="Chromosome"/>
</dbReference>
<dbReference type="KEGG" id="mej:Q7A_347"/>
<dbReference type="PATRIC" id="fig|754476.3.peg.343"/>